<organism evidence="1 2">
    <name type="scientific">Neoasaia chiangmaiensis</name>
    <dbReference type="NCBI Taxonomy" id="320497"/>
    <lineage>
        <taxon>Bacteria</taxon>
        <taxon>Pseudomonadati</taxon>
        <taxon>Pseudomonadota</taxon>
        <taxon>Alphaproteobacteria</taxon>
        <taxon>Acetobacterales</taxon>
        <taxon>Acetobacteraceae</taxon>
        <taxon>Neoasaia</taxon>
    </lineage>
</organism>
<evidence type="ECO:0000313" key="2">
    <source>
        <dbReference type="Proteomes" id="UP000188604"/>
    </source>
</evidence>
<dbReference type="RefSeq" id="WP_077808074.1">
    <property type="nucleotide sequence ID" value="NZ_BJXS01000001.1"/>
</dbReference>
<accession>A0A1U9KTH3</accession>
<dbReference type="Proteomes" id="UP000188604">
    <property type="component" value="Chromosome"/>
</dbReference>
<dbReference type="PIRSF" id="PIRSF031796">
    <property type="entry name" value="UPC031796"/>
    <property type="match status" value="1"/>
</dbReference>
<dbReference type="InterPro" id="IPR009394">
    <property type="entry name" value="MmcB-like"/>
</dbReference>
<name>A0A1U9KTH3_9PROT</name>
<dbReference type="Pfam" id="PF06319">
    <property type="entry name" value="MmcB-like"/>
    <property type="match status" value="1"/>
</dbReference>
<reference evidence="1 2" key="1">
    <citation type="submission" date="2016-03" db="EMBL/GenBank/DDBJ databases">
        <title>Acetic acid bacteria sequencing.</title>
        <authorList>
            <person name="Brandt J."/>
            <person name="Jakob F."/>
            <person name="Vogel R.F."/>
        </authorList>
    </citation>
    <scope>NUCLEOTIDE SEQUENCE [LARGE SCALE GENOMIC DNA]</scope>
    <source>
        <strain evidence="1 2">NBRC 101099</strain>
    </source>
</reference>
<dbReference type="EMBL" id="CP014691">
    <property type="protein sequence ID" value="AQS89017.1"/>
    <property type="molecule type" value="Genomic_DNA"/>
</dbReference>
<dbReference type="OrthoDB" id="5194526at2"/>
<keyword evidence="2" id="KW-1185">Reference proteome</keyword>
<dbReference type="KEGG" id="nch:A0U93_15060"/>
<protein>
    <submittedName>
        <fullName evidence="1">Uncharacterized protein</fullName>
    </submittedName>
</protein>
<sequence>MSSFLPENQLAIRRAALGLCQALAWAPVNEFALPAAGRRADIMALRPDHGFVCIEVKSGPRDFLTDRKWHEYRDWCDKLYFAVDDVFPLDLLPDDVGIIVVAVRHAPFGVLPECAIIRESPEQKLAPARRRALSHLFGHTAAMRLTMLEDPAITASLRAARRVD</sequence>
<proteinExistence type="predicted"/>
<dbReference type="STRING" id="320497.A0U93_15060"/>
<dbReference type="AlphaFoldDB" id="A0A1U9KTH3"/>
<evidence type="ECO:0000313" key="1">
    <source>
        <dbReference type="EMBL" id="AQS89017.1"/>
    </source>
</evidence>
<gene>
    <name evidence="1" type="ORF">A0U93_15060</name>
</gene>